<gene>
    <name evidence="1" type="ORF">KAOT1_11311</name>
</gene>
<comment type="caution">
    <text evidence="1">The sequence shown here is derived from an EMBL/GenBank/DDBJ whole genome shotgun (WGS) entry which is preliminary data.</text>
</comment>
<accession>A9E3G7</accession>
<dbReference type="EMBL" id="ABIB01000008">
    <property type="protein sequence ID" value="EDP95508.1"/>
    <property type="molecule type" value="Genomic_DNA"/>
</dbReference>
<evidence type="ECO:0000313" key="1">
    <source>
        <dbReference type="EMBL" id="EDP95508.1"/>
    </source>
</evidence>
<sequence length="79" mass="9066">MILTSCIPALDVLTLQFDSLSKPVDPNMFKELFLTIVKRIANLLILSNFTLFNVQKVCKTRFLSDKYVILTQKTLVKCK</sequence>
<name>A9E3G7_9FLAO</name>
<dbReference type="Proteomes" id="UP000002945">
    <property type="component" value="Unassembled WGS sequence"/>
</dbReference>
<evidence type="ECO:0000313" key="2">
    <source>
        <dbReference type="Proteomes" id="UP000002945"/>
    </source>
</evidence>
<dbReference type="AlphaFoldDB" id="A9E3G7"/>
<reference evidence="1 2" key="1">
    <citation type="journal article" date="2011" name="J. Bacteriol.">
        <title>Genome sequence of the algicidal bacterium Kordia algicida OT-1.</title>
        <authorList>
            <person name="Lee H.S."/>
            <person name="Kang S.G."/>
            <person name="Kwon K.K."/>
            <person name="Lee J.H."/>
            <person name="Kim S.J."/>
        </authorList>
    </citation>
    <scope>NUCLEOTIDE SEQUENCE [LARGE SCALE GENOMIC DNA]</scope>
    <source>
        <strain evidence="1 2">OT-1</strain>
    </source>
</reference>
<dbReference type="HOGENOM" id="CLU_2601425_0_0_10"/>
<proteinExistence type="predicted"/>
<keyword evidence="2" id="KW-1185">Reference proteome</keyword>
<protein>
    <submittedName>
        <fullName evidence="1">Uncharacterized protein</fullName>
    </submittedName>
</protein>
<organism evidence="1 2">
    <name type="scientific">Kordia algicida OT-1</name>
    <dbReference type="NCBI Taxonomy" id="391587"/>
    <lineage>
        <taxon>Bacteria</taxon>
        <taxon>Pseudomonadati</taxon>
        <taxon>Bacteroidota</taxon>
        <taxon>Flavobacteriia</taxon>
        <taxon>Flavobacteriales</taxon>
        <taxon>Flavobacteriaceae</taxon>
        <taxon>Kordia</taxon>
    </lineage>
</organism>